<proteinExistence type="inferred from homology"/>
<organism evidence="4 5">
    <name type="scientific">Daubentonia madagascariensis</name>
    <name type="common">Aye-aye</name>
    <name type="synonym">Sciurus madagascariensis</name>
    <dbReference type="NCBI Taxonomy" id="31869"/>
    <lineage>
        <taxon>Eukaryota</taxon>
        <taxon>Metazoa</taxon>
        <taxon>Chordata</taxon>
        <taxon>Craniata</taxon>
        <taxon>Vertebrata</taxon>
        <taxon>Euteleostomi</taxon>
        <taxon>Mammalia</taxon>
        <taxon>Eutheria</taxon>
        <taxon>Euarchontoglires</taxon>
        <taxon>Primates</taxon>
        <taxon>Strepsirrhini</taxon>
        <taxon>Chiromyiformes</taxon>
        <taxon>Daubentoniidae</taxon>
        <taxon>Daubentonia</taxon>
    </lineage>
</organism>
<evidence type="ECO:0000256" key="3">
    <source>
        <dbReference type="ARBA" id="ARBA00022737"/>
    </source>
</evidence>
<evidence type="ECO:0000313" key="4">
    <source>
        <dbReference type="EMBL" id="KAL2773354.1"/>
    </source>
</evidence>
<dbReference type="FunFam" id="3.80.10.10:FF:000354">
    <property type="entry name" value="Melanoma antigen preferentially expressed in tumors"/>
    <property type="match status" value="1"/>
</dbReference>
<keyword evidence="5" id="KW-1185">Reference proteome</keyword>
<dbReference type="PIRSF" id="PIRSF038286">
    <property type="entry name" value="PRAME"/>
    <property type="match status" value="1"/>
</dbReference>
<dbReference type="EMBL" id="JBFSEQ010000007">
    <property type="protein sequence ID" value="KAL2773354.1"/>
    <property type="molecule type" value="Genomic_DNA"/>
</dbReference>
<dbReference type="InterPro" id="IPR050694">
    <property type="entry name" value="LRRC14/PRAME"/>
</dbReference>
<evidence type="ECO:0000256" key="1">
    <source>
        <dbReference type="ARBA" id="ARBA00009608"/>
    </source>
</evidence>
<name>A0ABD2E2M4_DAUMA</name>
<dbReference type="AlphaFoldDB" id="A0ABD2E2M4"/>
<dbReference type="PANTHER" id="PTHR14224:SF19">
    <property type="entry name" value="PRAME FAMILY MEMBER 11-RELATED"/>
    <property type="match status" value="1"/>
</dbReference>
<sequence>MSLQGPPRLLELAGWSLVRNEALTIPTLEEMPTELFPTLFMEAFAGRHSKTLKAMVQTWPFTCLPLGSLMKTPHLETLRAVLDGLDVLLAQKVCPRRWTLQVLDLRNVDENFWIVWSEAVAHACLPNATNKRNTVKDCPRLGRQQPLKVFIDLCLKERPLDEFLTYLLLWVKQRKGLIHLCCTKLNILTKRIQSIRTVLRLVDLDCIQEVEVNCNWKLSTLARFAPSLGQMSHLQKLLLFHINVSAYISLEKNEEFIAQFTTQFLKLDHLQKLCMNSVSFLEGHLVAFHQVLRCLKTPLDTLSITNCLLSESDLRHLSWCTSVSQLKNLVLSGIRLTNFSPEPLQLLLEKVAGTLQTLDLDECGIMDTQLRVILPALSHCSQLTTFSFCGNHISMAALENLLHHTLRLSKLSLELYDAPLESYDAQGALCWGKLAQFGAELRQTLRDLQQPKRILFSTVLCPHCGNRAFYDLDLGQCCCS</sequence>
<reference evidence="4 5" key="1">
    <citation type="journal article" date="2024" name="G3 (Bethesda)">
        <title>A hybrid genome assembly of the endangered aye-aye (Daubentonia madagascariensis).</title>
        <authorList>
            <person name="Versoza C.J."/>
            <person name="Pfeifer S.P."/>
        </authorList>
    </citation>
    <scope>NUCLEOTIDE SEQUENCE [LARGE SCALE GENOMIC DNA]</scope>
    <source>
        <strain evidence="4">6821</strain>
    </source>
</reference>
<dbReference type="PANTHER" id="PTHR14224">
    <property type="entry name" value="SIMILAR TO PREFERENTIALLY EXPRESSED ANTIGEN IN MELANOMA-LIKE 3"/>
    <property type="match status" value="1"/>
</dbReference>
<evidence type="ECO:0000256" key="2">
    <source>
        <dbReference type="ARBA" id="ARBA00022614"/>
    </source>
</evidence>
<feature type="non-terminal residue" evidence="4">
    <location>
        <position position="480"/>
    </location>
</feature>
<protein>
    <submittedName>
        <fullName evidence="4">PRAME family member 7</fullName>
    </submittedName>
</protein>
<accession>A0ABD2E2M4</accession>
<dbReference type="Proteomes" id="UP001610411">
    <property type="component" value="Unassembled WGS sequence"/>
</dbReference>
<dbReference type="SUPFAM" id="SSF52047">
    <property type="entry name" value="RNI-like"/>
    <property type="match status" value="1"/>
</dbReference>
<dbReference type="Gene3D" id="3.80.10.10">
    <property type="entry name" value="Ribonuclease Inhibitor"/>
    <property type="match status" value="1"/>
</dbReference>
<evidence type="ECO:0000313" key="5">
    <source>
        <dbReference type="Proteomes" id="UP001610411"/>
    </source>
</evidence>
<gene>
    <name evidence="4" type="ORF">WCI35_021529</name>
</gene>
<dbReference type="InterPro" id="IPR026271">
    <property type="entry name" value="PRAME"/>
</dbReference>
<keyword evidence="3" id="KW-0677">Repeat</keyword>
<keyword evidence="2" id="KW-0433">Leucine-rich repeat</keyword>
<dbReference type="InterPro" id="IPR032675">
    <property type="entry name" value="LRR_dom_sf"/>
</dbReference>
<comment type="similarity">
    <text evidence="1">Belongs to the PRAME family.</text>
</comment>
<comment type="caution">
    <text evidence="4">The sequence shown here is derived from an EMBL/GenBank/DDBJ whole genome shotgun (WGS) entry which is preliminary data.</text>
</comment>